<feature type="domain" description="Alpha/beta hydrolase" evidence="3">
    <location>
        <begin position="59"/>
        <end position="521"/>
    </location>
</feature>
<proteinExistence type="predicted"/>
<dbReference type="AlphaFoldDB" id="A0A2S5J001"/>
<feature type="signal peptide" evidence="2">
    <location>
        <begin position="1"/>
        <end position="29"/>
    </location>
</feature>
<dbReference type="Pfam" id="PF20091">
    <property type="entry name" value="Abhydrolase_10"/>
    <property type="match status" value="1"/>
</dbReference>
<name>A0A2S5J001_9MICC</name>
<dbReference type="OrthoDB" id="1971292at2"/>
<dbReference type="EMBL" id="PRKW01000002">
    <property type="protein sequence ID" value="PPB50101.1"/>
    <property type="molecule type" value="Genomic_DNA"/>
</dbReference>
<sequence length="530" mass="56735">MIHRSRTSILLTLSLALTGLGVSAGPAGAAPPPPTVAPPSDGASSDGASSDGTTPIPRVEGPLASTADSYPFGAADHQEVPQDLSRLGYVEEEYLVSGSSNVYTWPSAGPAQIRTEDAPYTTRVLVRKPAKGQKFSGNVVVEMLNPSNLFDLNIGWAMAQEQIVANGDAWVGITAKPIAVQALKTFDPERYASLSFANPLPLDDPRNCATVAADSARTTENGLIWDIYSQVGAWLKSSDADNPLRYGARDSRVEYAYGFGYSQTGGYLVNYINGVHPLVVASDGEPVYDAYIVAVAGGAFAGAYPMNQCEPAPPATDTRRQFKDVGVPVMRMMSQSDYLLGIGSRRADSDAPNDEYRHYEMAGAGHATPDELTYSASSADIEAAGRAVPPASCNEGPRSRFPSSIFFNAALRNLDLWVREGIAPPRAEPILVKNGAPVLDEFGNVQGGLRSPFLDAPTSTWYGTATGASFCFIAGYERPLSQDVLDGLYRNHGSYVRAVKDSARSLEDQGFLTRYDARELWRDAARSDIP</sequence>
<organism evidence="4 5">
    <name type="scientific">Arthrobacter pityocampae</name>
    <dbReference type="NCBI Taxonomy" id="547334"/>
    <lineage>
        <taxon>Bacteria</taxon>
        <taxon>Bacillati</taxon>
        <taxon>Actinomycetota</taxon>
        <taxon>Actinomycetes</taxon>
        <taxon>Micrococcales</taxon>
        <taxon>Micrococcaceae</taxon>
        <taxon>Arthrobacter</taxon>
    </lineage>
</organism>
<evidence type="ECO:0000313" key="4">
    <source>
        <dbReference type="EMBL" id="PPB50101.1"/>
    </source>
</evidence>
<feature type="region of interest" description="Disordered" evidence="1">
    <location>
        <begin position="26"/>
        <end position="74"/>
    </location>
</feature>
<feature type="compositionally biased region" description="Low complexity" evidence="1">
    <location>
        <begin position="38"/>
        <end position="55"/>
    </location>
</feature>
<evidence type="ECO:0000256" key="2">
    <source>
        <dbReference type="SAM" id="SignalP"/>
    </source>
</evidence>
<comment type="caution">
    <text evidence="4">The sequence shown here is derived from an EMBL/GenBank/DDBJ whole genome shotgun (WGS) entry which is preliminary data.</text>
</comment>
<keyword evidence="2" id="KW-0732">Signal</keyword>
<keyword evidence="5" id="KW-1185">Reference proteome</keyword>
<feature type="chain" id="PRO_5015760089" description="Alpha/beta hydrolase domain-containing protein" evidence="2">
    <location>
        <begin position="30"/>
        <end position="530"/>
    </location>
</feature>
<evidence type="ECO:0000313" key="5">
    <source>
        <dbReference type="Proteomes" id="UP000239297"/>
    </source>
</evidence>
<dbReference type="RefSeq" id="WP_104120594.1">
    <property type="nucleotide sequence ID" value="NZ_PRKW01000002.1"/>
</dbReference>
<protein>
    <recommendedName>
        <fullName evidence="3">Alpha/beta hydrolase domain-containing protein</fullName>
    </recommendedName>
</protein>
<gene>
    <name evidence="4" type="ORF">C4K88_05370</name>
</gene>
<dbReference type="InterPro" id="IPR045394">
    <property type="entry name" value="Abhydrolase_dom"/>
</dbReference>
<evidence type="ECO:0000256" key="1">
    <source>
        <dbReference type="SAM" id="MobiDB-lite"/>
    </source>
</evidence>
<evidence type="ECO:0000259" key="3">
    <source>
        <dbReference type="Pfam" id="PF20091"/>
    </source>
</evidence>
<dbReference type="Proteomes" id="UP000239297">
    <property type="component" value="Unassembled WGS sequence"/>
</dbReference>
<reference evidence="4 5" key="1">
    <citation type="journal article" date="2014" name="Int. J. Syst. Evol. Microbiol.">
        <title>Arthrobacter pityocampae sp. nov., isolated from Thaumetopoea pityocampa (Lep., Thaumetopoeidae).</title>
        <authorList>
            <person name="Ince I.A."/>
            <person name="Demirbag Z."/>
            <person name="Kati H."/>
        </authorList>
    </citation>
    <scope>NUCLEOTIDE SEQUENCE [LARGE SCALE GENOMIC DNA]</scope>
    <source>
        <strain evidence="4 5">Tp2</strain>
    </source>
</reference>
<accession>A0A2S5J001</accession>